<keyword evidence="6" id="KW-1185">Reference proteome</keyword>
<evidence type="ECO:0000313" key="6">
    <source>
        <dbReference type="Proteomes" id="UP001299596"/>
    </source>
</evidence>
<dbReference type="InterPro" id="IPR013094">
    <property type="entry name" value="AB_hydrolase_3"/>
</dbReference>
<reference evidence="5 6" key="1">
    <citation type="submission" date="2023-12" db="EMBL/GenBank/DDBJ databases">
        <title>Description of new species of Mycobacterium terrae complex isolated from sewage at the Sao Paulo Zoological Park Foundation in Brazil.</title>
        <authorList>
            <person name="Romagnoli C.L."/>
            <person name="Conceicao E.C."/>
            <person name="Machado E."/>
            <person name="Barreto L.B.P.F."/>
            <person name="Sharma A."/>
            <person name="Silva N.M."/>
            <person name="Marques L.E."/>
            <person name="Juliana M.A."/>
            <person name="Lourenco M.C.S."/>
            <person name="Digiampietri L.A."/>
            <person name="Suffys P.N."/>
            <person name="Viana-Niero C."/>
        </authorList>
    </citation>
    <scope>NUCLEOTIDE SEQUENCE [LARGE SCALE GENOMIC DNA]</scope>
    <source>
        <strain evidence="5 6">MYC098</strain>
    </source>
</reference>
<accession>A0ABU5XQC6</accession>
<comment type="similarity">
    <text evidence="1">Belongs to the 'GDXG' lipolytic enzyme family.</text>
</comment>
<dbReference type="InterPro" id="IPR050300">
    <property type="entry name" value="GDXG_lipolytic_enzyme"/>
</dbReference>
<proteinExistence type="inferred from homology"/>
<dbReference type="PANTHER" id="PTHR48081:SF30">
    <property type="entry name" value="ACETYL-HYDROLASE LIPR-RELATED"/>
    <property type="match status" value="1"/>
</dbReference>
<dbReference type="SUPFAM" id="SSF53474">
    <property type="entry name" value="alpha/beta-Hydrolases"/>
    <property type="match status" value="1"/>
</dbReference>
<sequence>MIIPGSPHRDFDSVGTTRTLQPGPSLAARVVTGAVRLTLHNAVAFGSTALGWPLPFGAIERAARALPAPRGLTRTAVRLPHARAQLLRARGVAARTGRVVLYCHGGAFLCCGISTHLRLMDKLSEFSDSPVLAVDYRMLPKYTIAMALQDCHDAYRWLRAHGYEPEQIAIAGDSAGGYLALALAQRLHAEGETPAALALLSPLLQLDPNRPAADGPMLPHSSFAALTALIAAHDGVLYEPLEHIESGLPPTLIHVSGAEELAYDARLAVQRLTAAAVPVELQIWPGQIHVFQLAAPLIPEATRSLHRIGAYLLAAMSEDEEPESVA</sequence>
<dbReference type="RefSeq" id="WP_225403834.1">
    <property type="nucleotide sequence ID" value="NZ_JAYJJR010000015.1"/>
</dbReference>
<name>A0ABU5XQC6_9MYCO</name>
<organism evidence="5 6">
    <name type="scientific">[Mycobacterium] crassicus</name>
    <dbReference type="NCBI Taxonomy" id="2872309"/>
    <lineage>
        <taxon>Bacteria</taxon>
        <taxon>Bacillati</taxon>
        <taxon>Actinomycetota</taxon>
        <taxon>Actinomycetes</taxon>
        <taxon>Mycobacteriales</taxon>
        <taxon>Mycobacteriaceae</taxon>
        <taxon>Mycolicibacter</taxon>
    </lineage>
</organism>
<gene>
    <name evidence="5" type="ORF">K6T79_19795</name>
</gene>
<dbReference type="InterPro" id="IPR033140">
    <property type="entry name" value="Lipase_GDXG_put_SER_AS"/>
</dbReference>
<protein>
    <submittedName>
        <fullName evidence="5">Alpha/beta hydrolase</fullName>
    </submittedName>
</protein>
<evidence type="ECO:0000256" key="1">
    <source>
        <dbReference type="ARBA" id="ARBA00010515"/>
    </source>
</evidence>
<evidence type="ECO:0000256" key="2">
    <source>
        <dbReference type="ARBA" id="ARBA00022801"/>
    </source>
</evidence>
<dbReference type="InterPro" id="IPR029058">
    <property type="entry name" value="AB_hydrolase_fold"/>
</dbReference>
<dbReference type="GO" id="GO:0016787">
    <property type="term" value="F:hydrolase activity"/>
    <property type="evidence" value="ECO:0007669"/>
    <property type="project" value="UniProtKB-KW"/>
</dbReference>
<evidence type="ECO:0000259" key="4">
    <source>
        <dbReference type="Pfam" id="PF07859"/>
    </source>
</evidence>
<dbReference type="Pfam" id="PF07859">
    <property type="entry name" value="Abhydrolase_3"/>
    <property type="match status" value="1"/>
</dbReference>
<dbReference type="PROSITE" id="PS01174">
    <property type="entry name" value="LIPASE_GDXG_SER"/>
    <property type="match status" value="1"/>
</dbReference>
<feature type="domain" description="Alpha/beta hydrolase fold-3" evidence="4">
    <location>
        <begin position="100"/>
        <end position="292"/>
    </location>
</feature>
<dbReference type="Gene3D" id="3.40.50.1820">
    <property type="entry name" value="alpha/beta hydrolase"/>
    <property type="match status" value="1"/>
</dbReference>
<dbReference type="EMBL" id="JAYJJR010000015">
    <property type="protein sequence ID" value="MEB3023291.1"/>
    <property type="molecule type" value="Genomic_DNA"/>
</dbReference>
<keyword evidence="2 5" id="KW-0378">Hydrolase</keyword>
<feature type="active site" evidence="3">
    <location>
        <position position="174"/>
    </location>
</feature>
<comment type="caution">
    <text evidence="5">The sequence shown here is derived from an EMBL/GenBank/DDBJ whole genome shotgun (WGS) entry which is preliminary data.</text>
</comment>
<evidence type="ECO:0000313" key="5">
    <source>
        <dbReference type="EMBL" id="MEB3023291.1"/>
    </source>
</evidence>
<dbReference type="PANTHER" id="PTHR48081">
    <property type="entry name" value="AB HYDROLASE SUPERFAMILY PROTEIN C4A8.06C"/>
    <property type="match status" value="1"/>
</dbReference>
<evidence type="ECO:0000256" key="3">
    <source>
        <dbReference type="PROSITE-ProRule" id="PRU10038"/>
    </source>
</evidence>
<dbReference type="Proteomes" id="UP001299596">
    <property type="component" value="Unassembled WGS sequence"/>
</dbReference>